<dbReference type="PANTHER" id="PTHR24559">
    <property type="entry name" value="TRANSPOSON TY3-I GAG-POL POLYPROTEIN"/>
    <property type="match status" value="1"/>
</dbReference>
<dbReference type="InterPro" id="IPR043502">
    <property type="entry name" value="DNA/RNA_pol_sf"/>
</dbReference>
<proteinExistence type="predicted"/>
<gene>
    <name evidence="2" type="ORF">LIER_11718</name>
</gene>
<dbReference type="CDD" id="cd01647">
    <property type="entry name" value="RT_LTR"/>
    <property type="match status" value="1"/>
</dbReference>
<reference evidence="2 3" key="1">
    <citation type="submission" date="2024-01" db="EMBL/GenBank/DDBJ databases">
        <title>The complete chloroplast genome sequence of Lithospermum erythrorhizon: insights into the phylogenetic relationship among Boraginaceae species and the maternal lineages of purple gromwells.</title>
        <authorList>
            <person name="Okada T."/>
            <person name="Watanabe K."/>
        </authorList>
    </citation>
    <scope>NUCLEOTIDE SEQUENCE [LARGE SCALE GENOMIC DNA]</scope>
</reference>
<dbReference type="Pfam" id="PF00078">
    <property type="entry name" value="RVT_1"/>
    <property type="match status" value="1"/>
</dbReference>
<comment type="caution">
    <text evidence="2">The sequence shown here is derived from an EMBL/GenBank/DDBJ whole genome shotgun (WGS) entry which is preliminary data.</text>
</comment>
<organism evidence="2 3">
    <name type="scientific">Lithospermum erythrorhizon</name>
    <name type="common">Purple gromwell</name>
    <name type="synonym">Lithospermum officinale var. erythrorhizon</name>
    <dbReference type="NCBI Taxonomy" id="34254"/>
    <lineage>
        <taxon>Eukaryota</taxon>
        <taxon>Viridiplantae</taxon>
        <taxon>Streptophyta</taxon>
        <taxon>Embryophyta</taxon>
        <taxon>Tracheophyta</taxon>
        <taxon>Spermatophyta</taxon>
        <taxon>Magnoliopsida</taxon>
        <taxon>eudicotyledons</taxon>
        <taxon>Gunneridae</taxon>
        <taxon>Pentapetalae</taxon>
        <taxon>asterids</taxon>
        <taxon>lamiids</taxon>
        <taxon>Boraginales</taxon>
        <taxon>Boraginaceae</taxon>
        <taxon>Boraginoideae</taxon>
        <taxon>Lithospermeae</taxon>
        <taxon>Lithospermum</taxon>
    </lineage>
</organism>
<keyword evidence="3" id="KW-1185">Reference proteome</keyword>
<name>A0AAV3PQI7_LITER</name>
<dbReference type="Gene3D" id="3.30.70.270">
    <property type="match status" value="2"/>
</dbReference>
<dbReference type="SUPFAM" id="SSF56672">
    <property type="entry name" value="DNA/RNA polymerases"/>
    <property type="match status" value="1"/>
</dbReference>
<dbReference type="InterPro" id="IPR043128">
    <property type="entry name" value="Rev_trsase/Diguanyl_cyclase"/>
</dbReference>
<evidence type="ECO:0000259" key="1">
    <source>
        <dbReference type="PROSITE" id="PS50878"/>
    </source>
</evidence>
<evidence type="ECO:0000313" key="3">
    <source>
        <dbReference type="Proteomes" id="UP001454036"/>
    </source>
</evidence>
<sequence>MPFGLKNAEATCQRMVNSIFATHVGRNMKIYVDDMLVKSKVRADHLKNLRETFDQLRKRKLMINPDKCSFGVTSGRFLGYMISKRGIEPNHNKIKAILDMQPLREYQDIQKLTGCLAALSRFISKSGERNLSFFKNLRRRSSTKFYWDDKCSKSFEALKEYLSSPRLLS</sequence>
<dbReference type="AlphaFoldDB" id="A0AAV3PQI7"/>
<accession>A0AAV3PQI7</accession>
<dbReference type="PROSITE" id="PS50878">
    <property type="entry name" value="RT_POL"/>
    <property type="match status" value="1"/>
</dbReference>
<evidence type="ECO:0000313" key="2">
    <source>
        <dbReference type="EMBL" id="GAA0153495.1"/>
    </source>
</evidence>
<feature type="domain" description="Reverse transcriptase" evidence="1">
    <location>
        <begin position="1"/>
        <end position="82"/>
    </location>
</feature>
<dbReference type="PANTHER" id="PTHR24559:SF431">
    <property type="entry name" value="RNA-DIRECTED DNA POLYMERASE HOMOLOG"/>
    <property type="match status" value="1"/>
</dbReference>
<dbReference type="InterPro" id="IPR000477">
    <property type="entry name" value="RT_dom"/>
</dbReference>
<dbReference type="InterPro" id="IPR053134">
    <property type="entry name" value="RNA-dir_DNA_polymerase"/>
</dbReference>
<dbReference type="EMBL" id="BAABME010002191">
    <property type="protein sequence ID" value="GAA0153495.1"/>
    <property type="molecule type" value="Genomic_DNA"/>
</dbReference>
<dbReference type="Proteomes" id="UP001454036">
    <property type="component" value="Unassembled WGS sequence"/>
</dbReference>
<protein>
    <recommendedName>
        <fullName evidence="1">Reverse transcriptase domain-containing protein</fullName>
    </recommendedName>
</protein>